<proteinExistence type="predicted"/>
<organism evidence="1 2">
    <name type="scientific">Auriscalpium vulgare</name>
    <dbReference type="NCBI Taxonomy" id="40419"/>
    <lineage>
        <taxon>Eukaryota</taxon>
        <taxon>Fungi</taxon>
        <taxon>Dikarya</taxon>
        <taxon>Basidiomycota</taxon>
        <taxon>Agaricomycotina</taxon>
        <taxon>Agaricomycetes</taxon>
        <taxon>Russulales</taxon>
        <taxon>Auriscalpiaceae</taxon>
        <taxon>Auriscalpium</taxon>
    </lineage>
</organism>
<name>A0ACB8R873_9AGAM</name>
<dbReference type="Proteomes" id="UP000814033">
    <property type="component" value="Unassembled WGS sequence"/>
</dbReference>
<keyword evidence="2" id="KW-1185">Reference proteome</keyword>
<dbReference type="EMBL" id="MU276207">
    <property type="protein sequence ID" value="KAI0040315.1"/>
    <property type="molecule type" value="Genomic_DNA"/>
</dbReference>
<reference evidence="1" key="1">
    <citation type="submission" date="2021-02" db="EMBL/GenBank/DDBJ databases">
        <authorList>
            <consortium name="DOE Joint Genome Institute"/>
            <person name="Ahrendt S."/>
            <person name="Looney B.P."/>
            <person name="Miyauchi S."/>
            <person name="Morin E."/>
            <person name="Drula E."/>
            <person name="Courty P.E."/>
            <person name="Chicoki N."/>
            <person name="Fauchery L."/>
            <person name="Kohler A."/>
            <person name="Kuo A."/>
            <person name="Labutti K."/>
            <person name="Pangilinan J."/>
            <person name="Lipzen A."/>
            <person name="Riley R."/>
            <person name="Andreopoulos W."/>
            <person name="He G."/>
            <person name="Johnson J."/>
            <person name="Barry K.W."/>
            <person name="Grigoriev I.V."/>
            <person name="Nagy L."/>
            <person name="Hibbett D."/>
            <person name="Henrissat B."/>
            <person name="Matheny P.B."/>
            <person name="Labbe J."/>
            <person name="Martin F."/>
        </authorList>
    </citation>
    <scope>NUCLEOTIDE SEQUENCE</scope>
    <source>
        <strain evidence="1">FP105234-sp</strain>
    </source>
</reference>
<sequence>MSQDLPDGELSLESATNSGQSSTLGLTLISLSSTPEPTPVDSGAPYDDTDADLILRSSDLVDFRVYKVVLAKASPVFKVLLSGSPKSDAKTPSIALSGESKDGCSVICLPENKDVLESLLSAILPVPVVIPGNLNRLLPILAAAQKYNMNAALASLRSTTSHVGVVDKTPEDAFRTYCHAQQLGLLEESIKAAKATLPRKLSIESLGSDLRLATGPALDKLHRFHTSIAQRANVSLRTVLVASQTMWVADAASKKTRCRETTAGPLTHDIPYWFAQFVLRNIHDDFPAPPSYTSFLLALVLHCHKGFCRYCTSLSASFLEKVWGDLSACISAPVTLVRHCISSQQSDE</sequence>
<gene>
    <name evidence="1" type="ORF">FA95DRAFT_899429</name>
</gene>
<protein>
    <submittedName>
        <fullName evidence="1">Uncharacterized protein</fullName>
    </submittedName>
</protein>
<evidence type="ECO:0000313" key="1">
    <source>
        <dbReference type="EMBL" id="KAI0040315.1"/>
    </source>
</evidence>
<evidence type="ECO:0000313" key="2">
    <source>
        <dbReference type="Proteomes" id="UP000814033"/>
    </source>
</evidence>
<accession>A0ACB8R873</accession>
<comment type="caution">
    <text evidence="1">The sequence shown here is derived from an EMBL/GenBank/DDBJ whole genome shotgun (WGS) entry which is preliminary data.</text>
</comment>
<reference evidence="1" key="2">
    <citation type="journal article" date="2022" name="New Phytol.">
        <title>Evolutionary transition to the ectomycorrhizal habit in the genomes of a hyperdiverse lineage of mushroom-forming fungi.</title>
        <authorList>
            <person name="Looney B."/>
            <person name="Miyauchi S."/>
            <person name="Morin E."/>
            <person name="Drula E."/>
            <person name="Courty P.E."/>
            <person name="Kohler A."/>
            <person name="Kuo A."/>
            <person name="LaButti K."/>
            <person name="Pangilinan J."/>
            <person name="Lipzen A."/>
            <person name="Riley R."/>
            <person name="Andreopoulos W."/>
            <person name="He G."/>
            <person name="Johnson J."/>
            <person name="Nolan M."/>
            <person name="Tritt A."/>
            <person name="Barry K.W."/>
            <person name="Grigoriev I.V."/>
            <person name="Nagy L.G."/>
            <person name="Hibbett D."/>
            <person name="Henrissat B."/>
            <person name="Matheny P.B."/>
            <person name="Labbe J."/>
            <person name="Martin F.M."/>
        </authorList>
    </citation>
    <scope>NUCLEOTIDE SEQUENCE</scope>
    <source>
        <strain evidence="1">FP105234-sp</strain>
    </source>
</reference>